<feature type="transmembrane region" description="Helical" evidence="1">
    <location>
        <begin position="137"/>
        <end position="160"/>
    </location>
</feature>
<comment type="caution">
    <text evidence="2">The sequence shown here is derived from an EMBL/GenBank/DDBJ whole genome shotgun (WGS) entry which is preliminary data.</text>
</comment>
<dbReference type="PANTHER" id="PTHR31272:SF4">
    <property type="entry name" value="CYTOCHROME C-TYPE BIOGENESIS PROTEIN HI_1454-RELATED"/>
    <property type="match status" value="1"/>
</dbReference>
<dbReference type="PANTHER" id="PTHR31272">
    <property type="entry name" value="CYTOCHROME C-TYPE BIOGENESIS PROTEIN HI_1454-RELATED"/>
    <property type="match status" value="1"/>
</dbReference>
<feature type="transmembrane region" description="Helical" evidence="1">
    <location>
        <begin position="35"/>
        <end position="57"/>
    </location>
</feature>
<feature type="transmembrane region" description="Helical" evidence="1">
    <location>
        <begin position="209"/>
        <end position="234"/>
    </location>
</feature>
<dbReference type="EMBL" id="JACYHB010000007">
    <property type="protein sequence ID" value="MBD8079484.1"/>
    <property type="molecule type" value="Genomic_DNA"/>
</dbReference>
<dbReference type="Proteomes" id="UP000610846">
    <property type="component" value="Unassembled WGS sequence"/>
</dbReference>
<reference evidence="2" key="1">
    <citation type="journal article" date="2018" name="Curr. Microbiol.">
        <title>Cellulosimicrobium arenosum sp. nov., Isolated from Marine Sediment Sand.</title>
        <authorList>
            <person name="Oh M."/>
            <person name="Kim J.H."/>
            <person name="Yoon J.H."/>
            <person name="Schumann P."/>
            <person name="Kim W."/>
        </authorList>
    </citation>
    <scope>NUCLEOTIDE SEQUENCE</scope>
    <source>
        <strain evidence="2">KCTC 49039</strain>
    </source>
</reference>
<organism evidence="2 3">
    <name type="scientific">Cellulosimicrobium arenosum</name>
    <dbReference type="NCBI Taxonomy" id="2708133"/>
    <lineage>
        <taxon>Bacteria</taxon>
        <taxon>Bacillati</taxon>
        <taxon>Actinomycetota</taxon>
        <taxon>Actinomycetes</taxon>
        <taxon>Micrococcales</taxon>
        <taxon>Promicromonosporaceae</taxon>
        <taxon>Cellulosimicrobium</taxon>
    </lineage>
</organism>
<keyword evidence="1" id="KW-0812">Transmembrane</keyword>
<name>A0A927G9U0_9MICO</name>
<proteinExistence type="predicted"/>
<accession>A0A927G9U0</accession>
<evidence type="ECO:0000313" key="2">
    <source>
        <dbReference type="EMBL" id="MBD8079484.1"/>
    </source>
</evidence>
<feature type="transmembrane region" description="Helical" evidence="1">
    <location>
        <begin position="255"/>
        <end position="274"/>
    </location>
</feature>
<keyword evidence="1" id="KW-1133">Transmembrane helix</keyword>
<keyword evidence="1" id="KW-0472">Membrane</keyword>
<reference evidence="2" key="2">
    <citation type="submission" date="2020-09" db="EMBL/GenBank/DDBJ databases">
        <authorList>
            <person name="Yu Y."/>
        </authorList>
    </citation>
    <scope>NUCLEOTIDE SEQUENCE</scope>
    <source>
        <strain evidence="2">KCTC 49039</strain>
    </source>
</reference>
<protein>
    <submittedName>
        <fullName evidence="2">Cytochrome c biogenesis protein CcdA</fullName>
    </submittedName>
</protein>
<dbReference type="RefSeq" id="WP_191829111.1">
    <property type="nucleotide sequence ID" value="NZ_JACYHB010000007.1"/>
</dbReference>
<sequence>MLSASSLATLATAVPAASGVGETFATTVFSGSMLLAVPVALLAGLVSFASPCVLPLVPGYIGYVSGMAAATAGDARRSVPSDGSARTPGTVVAAPVPDRRRVLAGVGLFVAGFTVVFVAMSVAVGAVGSSLVRWEDVVSRVLGVVVILMGLAFMGAVPFLQRERRLHLSPRAGLWGAPLLGFVFGLGWTPCLGPTLVAVQALSLTEASAGRGAVLGVAYCLGLGIPFLLIALGLQSSQRMLGFLRRHRLAVMRTGGVLLVVIGTALVTGLWGTWTTALQGWIGGFVTVV</sequence>
<dbReference type="InterPro" id="IPR051790">
    <property type="entry name" value="Cytochrome_c-biogenesis_DsbD"/>
</dbReference>
<gene>
    <name evidence="2" type="ORF">IF651_10505</name>
</gene>
<dbReference type="AlphaFoldDB" id="A0A927G9U0"/>
<evidence type="ECO:0000256" key="1">
    <source>
        <dbReference type="SAM" id="Phobius"/>
    </source>
</evidence>
<evidence type="ECO:0000313" key="3">
    <source>
        <dbReference type="Proteomes" id="UP000610846"/>
    </source>
</evidence>
<feature type="transmembrane region" description="Helical" evidence="1">
    <location>
        <begin position="102"/>
        <end position="125"/>
    </location>
</feature>
<keyword evidence="3" id="KW-1185">Reference proteome</keyword>